<dbReference type="InterPro" id="IPR018060">
    <property type="entry name" value="HTH_AraC"/>
</dbReference>
<evidence type="ECO:0000256" key="2">
    <source>
        <dbReference type="ARBA" id="ARBA00022801"/>
    </source>
</evidence>
<dbReference type="PROSITE" id="PS01124">
    <property type="entry name" value="HTH_ARAC_FAMILY_2"/>
    <property type="match status" value="1"/>
</dbReference>
<dbReference type="SUPFAM" id="SSF51215">
    <property type="entry name" value="Regulatory protein AraC"/>
    <property type="match status" value="1"/>
</dbReference>
<name>A0A1H9RZ82_9FIRM</name>
<accession>A0A1H9RZ82</accession>
<evidence type="ECO:0000313" key="8">
    <source>
        <dbReference type="EMBL" id="SER78037.1"/>
    </source>
</evidence>
<dbReference type="Gene3D" id="2.60.40.1500">
    <property type="entry name" value="Glycosyl hydrolase domain, family 39"/>
    <property type="match status" value="1"/>
</dbReference>
<dbReference type="InterPro" id="IPR049166">
    <property type="entry name" value="GH39_cat"/>
</dbReference>
<gene>
    <name evidence="8" type="ORF">SAMN02910429_01056</name>
</gene>
<organism evidence="8 9">
    <name type="scientific">Lachnobacterium bovis</name>
    <dbReference type="NCBI Taxonomy" id="140626"/>
    <lineage>
        <taxon>Bacteria</taxon>
        <taxon>Bacillati</taxon>
        <taxon>Bacillota</taxon>
        <taxon>Clostridia</taxon>
        <taxon>Lachnospirales</taxon>
        <taxon>Lachnospiraceae</taxon>
        <taxon>Lachnobacterium</taxon>
    </lineage>
</organism>
<dbReference type="Gene3D" id="3.20.20.80">
    <property type="entry name" value="Glycosidases"/>
    <property type="match status" value="1"/>
</dbReference>
<dbReference type="RefSeq" id="WP_074730516.1">
    <property type="nucleotide sequence ID" value="NZ_FOGW01000010.1"/>
</dbReference>
<dbReference type="SMART" id="SM00342">
    <property type="entry name" value="HTH_ARAC"/>
    <property type="match status" value="1"/>
</dbReference>
<dbReference type="EMBL" id="FOGW01000010">
    <property type="protein sequence ID" value="SER78037.1"/>
    <property type="molecule type" value="Genomic_DNA"/>
</dbReference>
<evidence type="ECO:0000259" key="7">
    <source>
        <dbReference type="PROSITE" id="PS01124"/>
    </source>
</evidence>
<keyword evidence="5" id="KW-0804">Transcription</keyword>
<reference evidence="9" key="1">
    <citation type="submission" date="2016-10" db="EMBL/GenBank/DDBJ databases">
        <authorList>
            <person name="Varghese N."/>
            <person name="Submissions S."/>
        </authorList>
    </citation>
    <scope>NUCLEOTIDE SEQUENCE [LARGE SCALE GENOMIC DNA]</scope>
    <source>
        <strain evidence="9">S1b</strain>
    </source>
</reference>
<evidence type="ECO:0000313" key="9">
    <source>
        <dbReference type="Proteomes" id="UP000182471"/>
    </source>
</evidence>
<dbReference type="PANTHER" id="PTHR43280:SF2">
    <property type="entry name" value="HTH-TYPE TRANSCRIPTIONAL REGULATOR EXSA"/>
    <property type="match status" value="1"/>
</dbReference>
<dbReference type="AlphaFoldDB" id="A0A1H9RZ82"/>
<dbReference type="PANTHER" id="PTHR43280">
    <property type="entry name" value="ARAC-FAMILY TRANSCRIPTIONAL REGULATOR"/>
    <property type="match status" value="1"/>
</dbReference>
<dbReference type="GO" id="GO:0003700">
    <property type="term" value="F:DNA-binding transcription factor activity"/>
    <property type="evidence" value="ECO:0007669"/>
    <property type="project" value="InterPro"/>
</dbReference>
<keyword evidence="6" id="KW-0326">Glycosidase</keyword>
<dbReference type="Pfam" id="PF12833">
    <property type="entry name" value="HTH_18"/>
    <property type="match status" value="1"/>
</dbReference>
<dbReference type="InterPro" id="IPR020449">
    <property type="entry name" value="Tscrpt_reg_AraC-type_HTH"/>
</dbReference>
<dbReference type="SUPFAM" id="SSF51445">
    <property type="entry name" value="(Trans)glycosidases"/>
    <property type="match status" value="1"/>
</dbReference>
<dbReference type="SUPFAM" id="SSF51011">
    <property type="entry name" value="Glycosyl hydrolase domain"/>
    <property type="match status" value="1"/>
</dbReference>
<protein>
    <submittedName>
        <fullName evidence="8">Beta-xylosidase</fullName>
    </submittedName>
</protein>
<dbReference type="PROSITE" id="PS00041">
    <property type="entry name" value="HTH_ARAC_FAMILY_1"/>
    <property type="match status" value="1"/>
</dbReference>
<evidence type="ECO:0000256" key="5">
    <source>
        <dbReference type="ARBA" id="ARBA00023163"/>
    </source>
</evidence>
<keyword evidence="3" id="KW-0805">Transcription regulation</keyword>
<dbReference type="InterPro" id="IPR018062">
    <property type="entry name" value="HTH_AraC-typ_CS"/>
</dbReference>
<dbReference type="PRINTS" id="PR00032">
    <property type="entry name" value="HTHARAC"/>
</dbReference>
<dbReference type="Pfam" id="PF01229">
    <property type="entry name" value="Glyco_hydro_39"/>
    <property type="match status" value="1"/>
</dbReference>
<dbReference type="InterPro" id="IPR037923">
    <property type="entry name" value="HTH-like"/>
</dbReference>
<evidence type="ECO:0000256" key="4">
    <source>
        <dbReference type="ARBA" id="ARBA00023125"/>
    </source>
</evidence>
<dbReference type="Proteomes" id="UP000182471">
    <property type="component" value="Unassembled WGS sequence"/>
</dbReference>
<sequence>MDNVGMEYTVRKAVVEETEIQTNLNILFLLEGTMTVEYYEERYQLQKDDILLISPGIPFAITECQNALYGNASFSSYTFAQITSSRNMIFHCNSVIDVEKSYDGLREIFLELTKEYAKRTHQTKAYTDSLLLRLVDILVEEFQFKDIGAKLDFKETDKRMKEMMQYILANLDQELSLNDLAERMFVSPSTLSRVFKKSTGQYFADFVLEMRVKNAMNLLVHTQQNVTQIALSCGFTNSASFNRAFKKLVNMTPIEYRSNSSEKTIEDKTLNYNEENVKKELEKKGYTKAKTNNVEEIFVNLNTELQSNYKKLWKSIINIGAISLLANANMQYHALYLNEQLHFKYYRVWNIFDKKLMITDGTRIGYYNYDLIDQIFDFLISHKLTPFLDFGRRPNTAFRSSGNSVYLIEECIDFKSKEIWKHMIADFINHLVLRYGIEEVSTWKFELTRNGFHDKDVADNRLYDDDNYNFFDAFKIFYNIIKQKMPNAEVGGVGGTVINDKKYLLGFINKCVKANIKLDFVSLIIFPYVQSYDNDNGEYRMLSGNSDYELSIIKECKDILKETKMESNTKIIVTEWNNTLSNRNYLNDSCFRAAYISSKMTKLIGKVEAVGVLGGSDWISNYVDSVGILNGAVGLISKGTIRKPAFYAIDFLNQLGNILICKGENYIVTRKENGDVYILTFNQSWFKNSYLFKDEDLGLKVVDSHIYNNDKSLQLQLHIEGFTPNKLYCIKRRTLNNEHGSALREWKKFEYDTRLIRSDVKYIQAISIPHLTQQKEKLNQDNTAIDLDVTMEVHEIDLIHIFESEE</sequence>
<dbReference type="GO" id="GO:0043565">
    <property type="term" value="F:sequence-specific DNA binding"/>
    <property type="evidence" value="ECO:0007669"/>
    <property type="project" value="InterPro"/>
</dbReference>
<keyword evidence="4" id="KW-0238">DNA-binding</keyword>
<proteinExistence type="inferred from homology"/>
<keyword evidence="9" id="KW-1185">Reference proteome</keyword>
<evidence type="ECO:0000256" key="1">
    <source>
        <dbReference type="ARBA" id="ARBA00008875"/>
    </source>
</evidence>
<dbReference type="Gene3D" id="1.10.10.60">
    <property type="entry name" value="Homeodomain-like"/>
    <property type="match status" value="2"/>
</dbReference>
<feature type="domain" description="HTH araC/xylS-type" evidence="7">
    <location>
        <begin position="161"/>
        <end position="259"/>
    </location>
</feature>
<dbReference type="GO" id="GO:0016798">
    <property type="term" value="F:hydrolase activity, acting on glycosyl bonds"/>
    <property type="evidence" value="ECO:0007669"/>
    <property type="project" value="UniProtKB-KW"/>
</dbReference>
<comment type="similarity">
    <text evidence="1">Belongs to the glycosyl hydrolase 39 family.</text>
</comment>
<dbReference type="InterPro" id="IPR009057">
    <property type="entry name" value="Homeodomain-like_sf"/>
</dbReference>
<evidence type="ECO:0000256" key="6">
    <source>
        <dbReference type="ARBA" id="ARBA00023295"/>
    </source>
</evidence>
<keyword evidence="2" id="KW-0378">Hydrolase</keyword>
<dbReference type="InterPro" id="IPR017853">
    <property type="entry name" value="GH"/>
</dbReference>
<dbReference type="SUPFAM" id="SSF46689">
    <property type="entry name" value="Homeodomain-like"/>
    <property type="match status" value="2"/>
</dbReference>
<evidence type="ECO:0000256" key="3">
    <source>
        <dbReference type="ARBA" id="ARBA00023015"/>
    </source>
</evidence>